<protein>
    <submittedName>
        <fullName evidence="1">Uncharacterized protein</fullName>
    </submittedName>
</protein>
<dbReference type="Proteomes" id="UP001062846">
    <property type="component" value="Chromosome 7"/>
</dbReference>
<gene>
    <name evidence="1" type="ORF">RHMOL_Rhmol07G0188400</name>
</gene>
<evidence type="ECO:0000313" key="1">
    <source>
        <dbReference type="EMBL" id="KAI8547347.1"/>
    </source>
</evidence>
<comment type="caution">
    <text evidence="1">The sequence shown here is derived from an EMBL/GenBank/DDBJ whole genome shotgun (WGS) entry which is preliminary data.</text>
</comment>
<reference evidence="1" key="1">
    <citation type="submission" date="2022-02" db="EMBL/GenBank/DDBJ databases">
        <title>Plant Genome Project.</title>
        <authorList>
            <person name="Zhang R.-G."/>
        </authorList>
    </citation>
    <scope>NUCLEOTIDE SEQUENCE</scope>
    <source>
        <strain evidence="1">AT1</strain>
    </source>
</reference>
<proteinExistence type="predicted"/>
<dbReference type="EMBL" id="CM046394">
    <property type="protein sequence ID" value="KAI8547347.1"/>
    <property type="molecule type" value="Genomic_DNA"/>
</dbReference>
<organism evidence="1 2">
    <name type="scientific">Rhododendron molle</name>
    <name type="common">Chinese azalea</name>
    <name type="synonym">Azalea mollis</name>
    <dbReference type="NCBI Taxonomy" id="49168"/>
    <lineage>
        <taxon>Eukaryota</taxon>
        <taxon>Viridiplantae</taxon>
        <taxon>Streptophyta</taxon>
        <taxon>Embryophyta</taxon>
        <taxon>Tracheophyta</taxon>
        <taxon>Spermatophyta</taxon>
        <taxon>Magnoliopsida</taxon>
        <taxon>eudicotyledons</taxon>
        <taxon>Gunneridae</taxon>
        <taxon>Pentapetalae</taxon>
        <taxon>asterids</taxon>
        <taxon>Ericales</taxon>
        <taxon>Ericaceae</taxon>
        <taxon>Ericoideae</taxon>
        <taxon>Rhodoreae</taxon>
        <taxon>Rhododendron</taxon>
    </lineage>
</organism>
<evidence type="ECO:0000313" key="2">
    <source>
        <dbReference type="Proteomes" id="UP001062846"/>
    </source>
</evidence>
<name>A0ACC0N3V3_RHOML</name>
<sequence>MAPRKQRTMEEIYETDNTRMQEQIAALTEQIAELTVAFQQQQRQQPRNAHFTEEEEEASAGEDEENPFARDLARRGNRRPVDTGSHRWEAGLKIDLPEFHGTLQPEEFLDWLFSIEEILEFKEVPDNKRVPLVATRFRGREAAWWQQSKVTRSRQGKKKIDSWDKMKKHTRAAFLPHNYARTLYQNFQNLRQGGKTVEEYTTEFYQLLARNDPGETEEQLVSRYIGGLQVAYQETLDFFDQYFVSEAHQKALQAEKQAKRRLGNYSGAISSEHCGYVWGADILRENEIVARNPMGIVAKEKNILVI</sequence>
<accession>A0ACC0N3V3</accession>
<keyword evidence="2" id="KW-1185">Reference proteome</keyword>